<dbReference type="Gene3D" id="1.10.630.10">
    <property type="entry name" value="Cytochrome P450"/>
    <property type="match status" value="1"/>
</dbReference>
<dbReference type="PANTHER" id="PTHR46696:SF1">
    <property type="entry name" value="CYTOCHROME P450 YJIB-RELATED"/>
    <property type="match status" value="1"/>
</dbReference>
<organism evidence="4 5">
    <name type="scientific">Saccharopolyspora endophytica</name>
    <dbReference type="NCBI Taxonomy" id="543886"/>
    <lineage>
        <taxon>Bacteria</taxon>
        <taxon>Bacillati</taxon>
        <taxon>Actinomycetota</taxon>
        <taxon>Actinomycetes</taxon>
        <taxon>Pseudonocardiales</taxon>
        <taxon>Pseudonocardiaceae</taxon>
        <taxon>Saccharopolyspora</taxon>
    </lineage>
</organism>
<dbReference type="RefSeq" id="WP_210972095.1">
    <property type="nucleotide sequence ID" value="NZ_JAGPXE010000011.1"/>
</dbReference>
<evidence type="ECO:0000256" key="1">
    <source>
        <dbReference type="ARBA" id="ARBA00010617"/>
    </source>
</evidence>
<proteinExistence type="inferred from homology"/>
<feature type="region of interest" description="Disordered" evidence="3">
    <location>
        <begin position="1"/>
        <end position="23"/>
    </location>
</feature>
<gene>
    <name evidence="4" type="ORF">KBO27_23700</name>
</gene>
<reference evidence="4 5" key="1">
    <citation type="submission" date="2021-04" db="EMBL/GenBank/DDBJ databases">
        <title>Whole-genome sequencing of Saccharopolyspora endophytica KCTC 19397.</title>
        <authorList>
            <person name="Ay H."/>
            <person name="Saygin H."/>
            <person name="Sahin N."/>
        </authorList>
    </citation>
    <scope>NUCLEOTIDE SEQUENCE [LARGE SCALE GENOMIC DNA]</scope>
    <source>
        <strain evidence="4 5">KCTC 19397</strain>
    </source>
</reference>
<keyword evidence="5" id="KW-1185">Reference proteome</keyword>
<dbReference type="InterPro" id="IPR002397">
    <property type="entry name" value="Cyt_P450_B"/>
</dbReference>
<comment type="caution">
    <text evidence="4">The sequence shown here is derived from an EMBL/GenBank/DDBJ whole genome shotgun (WGS) entry which is preliminary data.</text>
</comment>
<dbReference type="PRINTS" id="PR00385">
    <property type="entry name" value="P450"/>
</dbReference>
<dbReference type="InterPro" id="IPR001128">
    <property type="entry name" value="Cyt_P450"/>
</dbReference>
<accession>A0ABS5DKY4</accession>
<evidence type="ECO:0000313" key="4">
    <source>
        <dbReference type="EMBL" id="MBQ0926960.1"/>
    </source>
</evidence>
<dbReference type="InterPro" id="IPR036396">
    <property type="entry name" value="Cyt_P450_sf"/>
</dbReference>
<evidence type="ECO:0000313" key="5">
    <source>
        <dbReference type="Proteomes" id="UP000674084"/>
    </source>
</evidence>
<comment type="similarity">
    <text evidence="1 2">Belongs to the cytochrome P450 family.</text>
</comment>
<protein>
    <submittedName>
        <fullName evidence="4">Cytochrome P450</fullName>
    </submittedName>
</protein>
<dbReference type="EMBL" id="JAGPXE010000011">
    <property type="protein sequence ID" value="MBQ0926960.1"/>
    <property type="molecule type" value="Genomic_DNA"/>
</dbReference>
<evidence type="ECO:0000256" key="2">
    <source>
        <dbReference type="RuleBase" id="RU000461"/>
    </source>
</evidence>
<dbReference type="PANTHER" id="PTHR46696">
    <property type="entry name" value="P450, PUTATIVE (EUROFUNG)-RELATED"/>
    <property type="match status" value="1"/>
</dbReference>
<dbReference type="Proteomes" id="UP000674084">
    <property type="component" value="Unassembled WGS sequence"/>
</dbReference>
<dbReference type="InterPro" id="IPR017972">
    <property type="entry name" value="Cyt_P450_CS"/>
</dbReference>
<name>A0ABS5DKY4_9PSEU</name>
<evidence type="ECO:0000256" key="3">
    <source>
        <dbReference type="SAM" id="MobiDB-lite"/>
    </source>
</evidence>
<dbReference type="PRINTS" id="PR00359">
    <property type="entry name" value="BP450"/>
</dbReference>
<dbReference type="Pfam" id="PF00067">
    <property type="entry name" value="p450"/>
    <property type="match status" value="2"/>
</dbReference>
<keyword evidence="2" id="KW-0479">Metal-binding</keyword>
<keyword evidence="2" id="KW-0560">Oxidoreductase</keyword>
<dbReference type="CDD" id="cd11030">
    <property type="entry name" value="CYP105-like"/>
    <property type="match status" value="1"/>
</dbReference>
<dbReference type="PROSITE" id="PS00086">
    <property type="entry name" value="CYTOCHROME_P450"/>
    <property type="match status" value="1"/>
</dbReference>
<sequence>MTPSQPGPTLDSYPTERSCPFSPPDAFDRLRGKAELPTVEVLRGGRPWLITRYEDARAVLASENFSARIDRSGFPLVTPTDLQQLDSERPSLVRTDDPEHLQKRRRLTRDFTVKRINALEPEIQRVIDECVDGLLRAGRPAELVAELALPVPSRVICLLLGVPYDKHEFFQRKSAEALSGQADVDTVRTALDELAEYLDELAEQKLRAPQEDLISRLVHEFHEPGIMDRAELINTAMTLLIAGFETTSNMISLGTAALLHHPAQLERFLAGDSAFQANAVEELLRYLTIAQNPRQFVAVADTRIGDNLIRAGEGVLVSLPSANRDPAAFDDADVLDLGRSARHHLAFSYGTHQCLGQSLARRELLLTFQTLFTRVPTLRLVDSVEEFDLKIGTRVHGFNSLNVTW</sequence>
<keyword evidence="2" id="KW-0408">Iron</keyword>
<dbReference type="SUPFAM" id="SSF48264">
    <property type="entry name" value="Cytochrome P450"/>
    <property type="match status" value="1"/>
</dbReference>
<keyword evidence="2" id="KW-0349">Heme</keyword>
<keyword evidence="2" id="KW-0503">Monooxygenase</keyword>